<name>A0ABT7E5U5_9NEIS</name>
<accession>A0ABT7E5U5</accession>
<sequence>MAHRAPGFLVWPWLCWLLSANAAGVPTDFADKLEAALLCRSEWSPNFWRDYFNTHLGKPVRTWGQANWYPSQGAQLGGVSTQEVFVETPDSPALMVGTLIPQPLESVLKTLQDNLKVQFQPVQTPDGTRYRSQSGSVLVGQTNQQTKWYCARWNTGNRP</sequence>
<dbReference type="RefSeq" id="WP_284102602.1">
    <property type="nucleotide sequence ID" value="NZ_JARRAF010000035.1"/>
</dbReference>
<keyword evidence="3" id="KW-1185">Reference proteome</keyword>
<evidence type="ECO:0000313" key="2">
    <source>
        <dbReference type="EMBL" id="MDK2126282.1"/>
    </source>
</evidence>
<proteinExistence type="predicted"/>
<gene>
    <name evidence="2" type="ORF">PZA18_19745</name>
</gene>
<protein>
    <submittedName>
        <fullName evidence="2">Uncharacterized protein</fullName>
    </submittedName>
</protein>
<dbReference type="Proteomes" id="UP001172778">
    <property type="component" value="Unassembled WGS sequence"/>
</dbReference>
<organism evidence="2 3">
    <name type="scientific">Parachitinimonas caeni</name>
    <dbReference type="NCBI Taxonomy" id="3031301"/>
    <lineage>
        <taxon>Bacteria</taxon>
        <taxon>Pseudomonadati</taxon>
        <taxon>Pseudomonadota</taxon>
        <taxon>Betaproteobacteria</taxon>
        <taxon>Neisseriales</taxon>
        <taxon>Chitinibacteraceae</taxon>
        <taxon>Parachitinimonas</taxon>
    </lineage>
</organism>
<comment type="caution">
    <text evidence="2">The sequence shown here is derived from an EMBL/GenBank/DDBJ whole genome shotgun (WGS) entry which is preliminary data.</text>
</comment>
<reference evidence="2" key="1">
    <citation type="submission" date="2023-03" db="EMBL/GenBank/DDBJ databases">
        <title>Chitinimonas shenzhenensis gen. nov., sp. nov., a novel member of family Burkholderiaceae isolated from activated sludge collected in Shen Zhen, China.</title>
        <authorList>
            <person name="Wang X."/>
        </authorList>
    </citation>
    <scope>NUCLEOTIDE SEQUENCE</scope>
    <source>
        <strain evidence="2">DQS-5</strain>
    </source>
</reference>
<evidence type="ECO:0000313" key="3">
    <source>
        <dbReference type="Proteomes" id="UP001172778"/>
    </source>
</evidence>
<feature type="signal peptide" evidence="1">
    <location>
        <begin position="1"/>
        <end position="22"/>
    </location>
</feature>
<evidence type="ECO:0000256" key="1">
    <source>
        <dbReference type="SAM" id="SignalP"/>
    </source>
</evidence>
<feature type="chain" id="PRO_5045210950" evidence="1">
    <location>
        <begin position="23"/>
        <end position="159"/>
    </location>
</feature>
<keyword evidence="1" id="KW-0732">Signal</keyword>
<dbReference type="EMBL" id="JARRAF010000035">
    <property type="protein sequence ID" value="MDK2126282.1"/>
    <property type="molecule type" value="Genomic_DNA"/>
</dbReference>